<dbReference type="AlphaFoldDB" id="A0A2M7B625"/>
<dbReference type="Pfam" id="PF00583">
    <property type="entry name" value="Acetyltransf_1"/>
    <property type="match status" value="1"/>
</dbReference>
<protein>
    <recommendedName>
        <fullName evidence="3">[Ribosomal protein bS18]-alanine N-acetyltransferase</fullName>
        <ecNumber evidence="3">2.3.1.266</ecNumber>
    </recommendedName>
</protein>
<dbReference type="Proteomes" id="UP000228949">
    <property type="component" value="Unassembled WGS sequence"/>
</dbReference>
<comment type="similarity">
    <text evidence="3">Belongs to the acetyltransferase family. RimI subfamily.</text>
</comment>
<organism evidence="5 6">
    <name type="scientific">Candidatus Wolfebacteria bacterium CG03_land_8_20_14_0_80_40_12</name>
    <dbReference type="NCBI Taxonomy" id="1975069"/>
    <lineage>
        <taxon>Bacteria</taxon>
        <taxon>Candidatus Wolfeibacteriota</taxon>
    </lineage>
</organism>
<dbReference type="EC" id="2.3.1.266" evidence="3"/>
<dbReference type="InterPro" id="IPR017255">
    <property type="entry name" value="AcTrfase_GNAT_prd"/>
</dbReference>
<comment type="caution">
    <text evidence="5">The sequence shown here is derived from an EMBL/GenBank/DDBJ whole genome shotgun (WGS) entry which is preliminary data.</text>
</comment>
<dbReference type="PANTHER" id="PTHR42919">
    <property type="entry name" value="N-ALPHA-ACETYLTRANSFERASE"/>
    <property type="match status" value="1"/>
</dbReference>
<dbReference type="PANTHER" id="PTHR42919:SF8">
    <property type="entry name" value="N-ALPHA-ACETYLTRANSFERASE 50"/>
    <property type="match status" value="1"/>
</dbReference>
<keyword evidence="1 5" id="KW-0808">Transferase</keyword>
<dbReference type="PROSITE" id="PS51186">
    <property type="entry name" value="GNAT"/>
    <property type="match status" value="1"/>
</dbReference>
<evidence type="ECO:0000256" key="2">
    <source>
        <dbReference type="ARBA" id="ARBA00023315"/>
    </source>
</evidence>
<dbReference type="CDD" id="cd04301">
    <property type="entry name" value="NAT_SF"/>
    <property type="match status" value="1"/>
</dbReference>
<accession>A0A2M7B625</accession>
<proteinExistence type="inferred from homology"/>
<sequence>MKSKLIIRKFSASDMERIVEIEKASFPQGAYSKTRLKNLSKKHPNDFLIAQLADEIVGYVIAYHKAGKIDFDSLAVDKKYRKLGIGKKLVEFVLNRFRKKGLKKASLEVRSSNKKAIAFFQNLGFKTTKVIKHYYRDGEDAYLMEKI</sequence>
<comment type="subcellular location">
    <subcellularLocation>
        <location evidence="3">Cytoplasm</location>
    </subcellularLocation>
</comment>
<evidence type="ECO:0000256" key="3">
    <source>
        <dbReference type="RuleBase" id="RU363094"/>
    </source>
</evidence>
<dbReference type="SUPFAM" id="SSF55729">
    <property type="entry name" value="Acyl-CoA N-acyltransferases (Nat)"/>
    <property type="match status" value="1"/>
</dbReference>
<dbReference type="Gene3D" id="3.40.630.30">
    <property type="match status" value="1"/>
</dbReference>
<dbReference type="InterPro" id="IPR000182">
    <property type="entry name" value="GNAT_dom"/>
</dbReference>
<evidence type="ECO:0000256" key="1">
    <source>
        <dbReference type="ARBA" id="ARBA00022679"/>
    </source>
</evidence>
<keyword evidence="2" id="KW-0012">Acyltransferase</keyword>
<dbReference type="InterPro" id="IPR016181">
    <property type="entry name" value="Acyl_CoA_acyltransferase"/>
</dbReference>
<dbReference type="PIRSF" id="PIRSF037663">
    <property type="entry name" value="Acetyltransf_GNAT_prd"/>
    <property type="match status" value="1"/>
</dbReference>
<feature type="domain" description="N-acetyltransferase" evidence="4">
    <location>
        <begin position="5"/>
        <end position="147"/>
    </location>
</feature>
<keyword evidence="3" id="KW-0963">Cytoplasm</keyword>
<evidence type="ECO:0000259" key="4">
    <source>
        <dbReference type="PROSITE" id="PS51186"/>
    </source>
</evidence>
<dbReference type="InterPro" id="IPR051556">
    <property type="entry name" value="N-term/lysine_N-AcTrnsfr"/>
</dbReference>
<gene>
    <name evidence="5" type="primary">rimI</name>
    <name evidence="5" type="ORF">COS61_01200</name>
</gene>
<dbReference type="InterPro" id="IPR006464">
    <property type="entry name" value="AcTrfase_RimI/Ard1"/>
</dbReference>
<reference evidence="6" key="1">
    <citation type="submission" date="2017-09" db="EMBL/GenBank/DDBJ databases">
        <title>Depth-based differentiation of microbial function through sediment-hosted aquifers and enrichment of novel symbionts in the deep terrestrial subsurface.</title>
        <authorList>
            <person name="Probst A.J."/>
            <person name="Ladd B."/>
            <person name="Jarett J.K."/>
            <person name="Geller-Mcgrath D.E."/>
            <person name="Sieber C.M.K."/>
            <person name="Emerson J.B."/>
            <person name="Anantharaman K."/>
            <person name="Thomas B.C."/>
            <person name="Malmstrom R."/>
            <person name="Stieglmeier M."/>
            <person name="Klingl A."/>
            <person name="Woyke T."/>
            <person name="Ryan C.M."/>
            <person name="Banfield J.F."/>
        </authorList>
    </citation>
    <scope>NUCLEOTIDE SEQUENCE [LARGE SCALE GENOMIC DNA]</scope>
</reference>
<comment type="catalytic activity">
    <reaction evidence="3">
        <text>N-terminal L-alanyl-[ribosomal protein bS18] + acetyl-CoA = N-terminal N(alpha)-acetyl-L-alanyl-[ribosomal protein bS18] + CoA + H(+)</text>
        <dbReference type="Rhea" id="RHEA:43756"/>
        <dbReference type="Rhea" id="RHEA-COMP:10676"/>
        <dbReference type="Rhea" id="RHEA-COMP:10677"/>
        <dbReference type="ChEBI" id="CHEBI:15378"/>
        <dbReference type="ChEBI" id="CHEBI:57287"/>
        <dbReference type="ChEBI" id="CHEBI:57288"/>
        <dbReference type="ChEBI" id="CHEBI:64718"/>
        <dbReference type="ChEBI" id="CHEBI:83683"/>
        <dbReference type="EC" id="2.3.1.266"/>
    </reaction>
</comment>
<evidence type="ECO:0000313" key="6">
    <source>
        <dbReference type="Proteomes" id="UP000228949"/>
    </source>
</evidence>
<comment type="function">
    <text evidence="3">Acetylates the N-terminal alanine of ribosomal protein bS18.</text>
</comment>
<dbReference type="NCBIfam" id="TIGR01575">
    <property type="entry name" value="rimI"/>
    <property type="match status" value="1"/>
</dbReference>
<evidence type="ECO:0000313" key="5">
    <source>
        <dbReference type="EMBL" id="PIU98479.1"/>
    </source>
</evidence>
<dbReference type="GO" id="GO:0005737">
    <property type="term" value="C:cytoplasm"/>
    <property type="evidence" value="ECO:0007669"/>
    <property type="project" value="UniProtKB-SubCell"/>
</dbReference>
<dbReference type="GO" id="GO:0008999">
    <property type="term" value="F:protein-N-terminal-alanine acetyltransferase activity"/>
    <property type="evidence" value="ECO:0007669"/>
    <property type="project" value="UniProtKB-EC"/>
</dbReference>
<dbReference type="EMBL" id="PEVJ01000027">
    <property type="protein sequence ID" value="PIU98479.1"/>
    <property type="molecule type" value="Genomic_DNA"/>
</dbReference>
<name>A0A2M7B625_9BACT</name>